<dbReference type="Proteomes" id="UP000005380">
    <property type="component" value="Chromosome"/>
</dbReference>
<evidence type="ECO:0000313" key="2">
    <source>
        <dbReference type="Proteomes" id="UP000005380"/>
    </source>
</evidence>
<dbReference type="EMBL" id="CP007030">
    <property type="protein sequence ID" value="AHF02344.1"/>
    <property type="molecule type" value="Genomic_DNA"/>
</dbReference>
<dbReference type="STRING" id="717772.THIAE_07890"/>
<gene>
    <name evidence="1" type="ORF">THIAE_07890</name>
</gene>
<accession>W0DZD3</accession>
<dbReference type="OrthoDB" id="7067953at2"/>
<dbReference type="HOGENOM" id="CLU_2636917_0_0_6"/>
<sequence length="77" mass="9025">MSAIEFKTTALGEHIDIPAQFKSLFKKPVKITVRLDEDSETQQSRFEQNYVEVENVFGEINLDLSKFKFDREQANER</sequence>
<organism evidence="1 2">
    <name type="scientific">Thiomicrospira aerophila AL3</name>
    <dbReference type="NCBI Taxonomy" id="717772"/>
    <lineage>
        <taxon>Bacteria</taxon>
        <taxon>Pseudomonadati</taxon>
        <taxon>Pseudomonadota</taxon>
        <taxon>Gammaproteobacteria</taxon>
        <taxon>Thiotrichales</taxon>
        <taxon>Piscirickettsiaceae</taxon>
        <taxon>Thiomicrospira</taxon>
    </lineage>
</organism>
<evidence type="ECO:0000313" key="1">
    <source>
        <dbReference type="EMBL" id="AHF02344.1"/>
    </source>
</evidence>
<dbReference type="RefSeq" id="WP_006460664.1">
    <property type="nucleotide sequence ID" value="NZ_CP007030.1"/>
</dbReference>
<dbReference type="KEGG" id="tao:THIAE_07890"/>
<dbReference type="AlphaFoldDB" id="W0DZD3"/>
<keyword evidence="2" id="KW-1185">Reference proteome</keyword>
<dbReference type="InParanoid" id="W0DZD3"/>
<reference evidence="1 2" key="1">
    <citation type="submission" date="2013-12" db="EMBL/GenBank/DDBJ databases">
        <authorList>
            <consortium name="DOE Joint Genome Institute"/>
            <person name="Kappler U."/>
            <person name="Huntemann M."/>
            <person name="Han J."/>
            <person name="Chen A."/>
            <person name="Kyrpides N."/>
            <person name="Mavromatis K."/>
            <person name="Markowitz V."/>
            <person name="Palaniappan K."/>
            <person name="Ivanova N."/>
            <person name="Schaumberg A."/>
            <person name="Pati A."/>
            <person name="Liolios K."/>
            <person name="Nordberg H.P."/>
            <person name="Cantor M.N."/>
            <person name="Hua S.X."/>
            <person name="Woyke T."/>
        </authorList>
    </citation>
    <scope>NUCLEOTIDE SEQUENCE [LARGE SCALE GENOMIC DNA]</scope>
    <source>
        <strain evidence="2">AL2</strain>
    </source>
</reference>
<protein>
    <submittedName>
        <fullName evidence="1">Uncharacterized protein</fullName>
    </submittedName>
</protein>
<name>W0DZD3_9GAMM</name>
<proteinExistence type="predicted"/>